<proteinExistence type="predicted"/>
<sequence length="525" mass="58213">MSFSFICCASLKEWFWPYRQTIGANIACLIFVLVYSTIGSFVFMHFEKPYAEYAQSMAIEAKVRCVKSIIESDPHNNKTELAILITEYCFTQADFDDRTVWNFPNAFLVAFGMITTLGYGILDPMTINGRVFAVIFGCLGIPITVIMFSNFGRYLQNLEVALTRLCCRRKFRQRIKDEDIHDGESIAGGITEVDGEVSIDGSEESSIDLLDDMEQISAPLLIGTVVMYMALGGALIPYLNGSFDFFNGIYYSFLCLTAIEFGESVPRGNQQYIPIVIVYMSLGLTISTIALDLGAKYVRKLYFIGKKLKNIANAKIWFGAKDLSVKDVIQALGQNIGLDQAVINEINLEQLISDAILVKEGKLSRVPQTHMLVEGIWPPELVPLFIKDGYFPGFADDDPDQDEMEKKISPLTNLPPTLTLSNASKLTQFAANTGIPGAIRRASRKFSSGSTRKGEKLTVRFEDVVYSNGDERDFEASSVQHINHKTLTDVDQSSALSDPSSLTSYARFLSSPSGDSIDSKSVISD</sequence>
<dbReference type="WBParaSite" id="PS1159_v2.g24650.t1">
    <property type="protein sequence ID" value="PS1159_v2.g24650.t1"/>
    <property type="gene ID" value="PS1159_v2.g24650"/>
</dbReference>
<evidence type="ECO:0000313" key="1">
    <source>
        <dbReference type="Proteomes" id="UP000887580"/>
    </source>
</evidence>
<protein>
    <submittedName>
        <fullName evidence="2">Potassium channel domain-containing protein</fullName>
    </submittedName>
</protein>
<evidence type="ECO:0000313" key="2">
    <source>
        <dbReference type="WBParaSite" id="PS1159_v2.g24650.t1"/>
    </source>
</evidence>
<organism evidence="1 2">
    <name type="scientific">Panagrolaimus sp. PS1159</name>
    <dbReference type="NCBI Taxonomy" id="55785"/>
    <lineage>
        <taxon>Eukaryota</taxon>
        <taxon>Metazoa</taxon>
        <taxon>Ecdysozoa</taxon>
        <taxon>Nematoda</taxon>
        <taxon>Chromadorea</taxon>
        <taxon>Rhabditida</taxon>
        <taxon>Tylenchina</taxon>
        <taxon>Panagrolaimomorpha</taxon>
        <taxon>Panagrolaimoidea</taxon>
        <taxon>Panagrolaimidae</taxon>
        <taxon>Panagrolaimus</taxon>
    </lineage>
</organism>
<name>A0AC35G6R7_9BILA</name>
<accession>A0AC35G6R7</accession>
<dbReference type="Proteomes" id="UP000887580">
    <property type="component" value="Unplaced"/>
</dbReference>
<reference evidence="2" key="1">
    <citation type="submission" date="2022-11" db="UniProtKB">
        <authorList>
            <consortium name="WormBaseParasite"/>
        </authorList>
    </citation>
    <scope>IDENTIFICATION</scope>
</reference>